<evidence type="ECO:0000259" key="8">
    <source>
        <dbReference type="PROSITE" id="PS50893"/>
    </source>
</evidence>
<feature type="domain" description="ABC transporter" evidence="8">
    <location>
        <begin position="325"/>
        <end position="532"/>
    </location>
</feature>
<dbReference type="CDD" id="cd03228">
    <property type="entry name" value="ABCC_MRP_Like"/>
    <property type="match status" value="1"/>
</dbReference>
<dbReference type="InterPro" id="IPR027417">
    <property type="entry name" value="P-loop_NTPase"/>
</dbReference>
<dbReference type="Proteomes" id="UP000199708">
    <property type="component" value="Unassembled WGS sequence"/>
</dbReference>
<dbReference type="PROSITE" id="PS50929">
    <property type="entry name" value="ABC_TM1F"/>
    <property type="match status" value="1"/>
</dbReference>
<dbReference type="SUPFAM" id="SSF90123">
    <property type="entry name" value="ABC transporter transmembrane region"/>
    <property type="match status" value="1"/>
</dbReference>
<dbReference type="OrthoDB" id="2138997at2"/>
<accession>A0A1G7VCJ2</accession>
<dbReference type="STRING" id="120956.SAMN05421791_1188"/>
<evidence type="ECO:0000313" key="10">
    <source>
        <dbReference type="EMBL" id="SDG57437.1"/>
    </source>
</evidence>
<feature type="transmembrane region" description="Helical" evidence="7">
    <location>
        <begin position="51"/>
        <end position="70"/>
    </location>
</feature>
<dbReference type="InterPro" id="IPR039421">
    <property type="entry name" value="Type_1_exporter"/>
</dbReference>
<comment type="subcellular location">
    <subcellularLocation>
        <location evidence="1">Cell membrane</location>
        <topology evidence="1">Multi-pass membrane protein</topology>
    </subcellularLocation>
</comment>
<evidence type="ECO:0000256" key="2">
    <source>
        <dbReference type="ARBA" id="ARBA00022692"/>
    </source>
</evidence>
<protein>
    <submittedName>
        <fullName evidence="10">ATP-binding cassette, subfamily B</fullName>
    </submittedName>
</protein>
<dbReference type="GO" id="GO:0034040">
    <property type="term" value="F:ATPase-coupled lipid transmembrane transporter activity"/>
    <property type="evidence" value="ECO:0007669"/>
    <property type="project" value="TreeGrafter"/>
</dbReference>
<evidence type="ECO:0000259" key="9">
    <source>
        <dbReference type="PROSITE" id="PS50929"/>
    </source>
</evidence>
<keyword evidence="6 7" id="KW-0472">Membrane</keyword>
<dbReference type="GO" id="GO:0005886">
    <property type="term" value="C:plasma membrane"/>
    <property type="evidence" value="ECO:0007669"/>
    <property type="project" value="UniProtKB-SubCell"/>
</dbReference>
<dbReference type="GO" id="GO:0005524">
    <property type="term" value="F:ATP binding"/>
    <property type="evidence" value="ECO:0007669"/>
    <property type="project" value="UniProtKB-KW"/>
</dbReference>
<dbReference type="Pfam" id="PF00005">
    <property type="entry name" value="ABC_tran"/>
    <property type="match status" value="1"/>
</dbReference>
<feature type="transmembrane region" description="Helical" evidence="7">
    <location>
        <begin position="12"/>
        <end position="31"/>
    </location>
</feature>
<dbReference type="Gene3D" id="3.40.50.300">
    <property type="entry name" value="P-loop containing nucleotide triphosphate hydrolases"/>
    <property type="match status" value="1"/>
</dbReference>
<evidence type="ECO:0000256" key="3">
    <source>
        <dbReference type="ARBA" id="ARBA00022741"/>
    </source>
</evidence>
<dbReference type="EMBL" id="FNCK01000018">
    <property type="protein sequence ID" value="SDG57437.1"/>
    <property type="molecule type" value="Genomic_DNA"/>
</dbReference>
<evidence type="ECO:0000256" key="4">
    <source>
        <dbReference type="ARBA" id="ARBA00022840"/>
    </source>
</evidence>
<dbReference type="InterPro" id="IPR011527">
    <property type="entry name" value="ABC1_TM_dom"/>
</dbReference>
<keyword evidence="4 10" id="KW-0067">ATP-binding</keyword>
<evidence type="ECO:0000313" key="11">
    <source>
        <dbReference type="Proteomes" id="UP000199708"/>
    </source>
</evidence>
<keyword evidence="11" id="KW-1185">Reference proteome</keyword>
<organism evidence="10 11">
    <name type="scientific">Facklamia miroungae</name>
    <dbReference type="NCBI Taxonomy" id="120956"/>
    <lineage>
        <taxon>Bacteria</taxon>
        <taxon>Bacillati</taxon>
        <taxon>Bacillota</taxon>
        <taxon>Bacilli</taxon>
        <taxon>Lactobacillales</taxon>
        <taxon>Aerococcaceae</taxon>
        <taxon>Facklamia</taxon>
    </lineage>
</organism>
<name>A0A1G7VCJ2_9LACT</name>
<dbReference type="GO" id="GO:0140359">
    <property type="term" value="F:ABC-type transporter activity"/>
    <property type="evidence" value="ECO:0007669"/>
    <property type="project" value="InterPro"/>
</dbReference>
<reference evidence="10 11" key="1">
    <citation type="submission" date="2016-10" db="EMBL/GenBank/DDBJ databases">
        <authorList>
            <person name="de Groot N.N."/>
        </authorList>
    </citation>
    <scope>NUCLEOTIDE SEQUENCE [LARGE SCALE GENOMIC DNA]</scope>
    <source>
        <strain evidence="10 11">ATCC BAA-466</strain>
    </source>
</reference>
<keyword evidence="2 7" id="KW-0812">Transmembrane</keyword>
<proteinExistence type="predicted"/>
<keyword evidence="5 7" id="KW-1133">Transmembrane helix</keyword>
<dbReference type="GO" id="GO:0016887">
    <property type="term" value="F:ATP hydrolysis activity"/>
    <property type="evidence" value="ECO:0007669"/>
    <property type="project" value="InterPro"/>
</dbReference>
<dbReference type="SMART" id="SM00382">
    <property type="entry name" value="AAA"/>
    <property type="match status" value="1"/>
</dbReference>
<dbReference type="InterPro" id="IPR003439">
    <property type="entry name" value="ABC_transporter-like_ATP-bd"/>
</dbReference>
<dbReference type="InterPro" id="IPR003593">
    <property type="entry name" value="AAA+_ATPase"/>
</dbReference>
<dbReference type="Pfam" id="PF00664">
    <property type="entry name" value="ABC_membrane"/>
    <property type="match status" value="1"/>
</dbReference>
<dbReference type="PANTHER" id="PTHR24221">
    <property type="entry name" value="ATP-BINDING CASSETTE SUB-FAMILY B"/>
    <property type="match status" value="1"/>
</dbReference>
<feature type="transmembrane region" description="Helical" evidence="7">
    <location>
        <begin position="151"/>
        <end position="171"/>
    </location>
</feature>
<evidence type="ECO:0000256" key="5">
    <source>
        <dbReference type="ARBA" id="ARBA00022989"/>
    </source>
</evidence>
<dbReference type="PROSITE" id="PS50893">
    <property type="entry name" value="ABC_TRANSPORTER_2"/>
    <property type="match status" value="1"/>
</dbReference>
<dbReference type="AlphaFoldDB" id="A0A1G7VCJ2"/>
<evidence type="ECO:0000256" key="7">
    <source>
        <dbReference type="SAM" id="Phobius"/>
    </source>
</evidence>
<evidence type="ECO:0000256" key="1">
    <source>
        <dbReference type="ARBA" id="ARBA00004651"/>
    </source>
</evidence>
<dbReference type="InterPro" id="IPR036640">
    <property type="entry name" value="ABC1_TM_sf"/>
</dbReference>
<dbReference type="SUPFAM" id="SSF52540">
    <property type="entry name" value="P-loop containing nucleoside triphosphate hydrolases"/>
    <property type="match status" value="1"/>
</dbReference>
<dbReference type="PANTHER" id="PTHR24221:SF654">
    <property type="entry name" value="ATP-BINDING CASSETTE SUB-FAMILY B MEMBER 6"/>
    <property type="match status" value="1"/>
</dbReference>
<feature type="domain" description="ABC transmembrane type-1" evidence="9">
    <location>
        <begin position="15"/>
        <end position="296"/>
    </location>
</feature>
<evidence type="ECO:0000256" key="6">
    <source>
        <dbReference type="ARBA" id="ARBA00023136"/>
    </source>
</evidence>
<feature type="transmembrane region" description="Helical" evidence="7">
    <location>
        <begin position="124"/>
        <end position="145"/>
    </location>
</feature>
<sequence>MKLKNYIIRNISLSIQVLALIILGQICMVFWGFSISNLITYISSKNTDLFFTWLIFMIIDLVIWMVQIYISKIKYHKLIQKINIQIRQDIATKLFRSSYQNFYKKDEGTYVSWLTNDITIINEYGFGILYLIISQISGIVFSFIATVYFDASLIITMLVLSFIVLYVPSILKNKMQKRMKDVSIANESLTNNITDVLQGYDSLKMMNLEKYMVNRINLFSQNLANKQIAYATITGKLMSLTNGVSLTSQIILFSQSALLYFNNIIPIGAINGVQYFSATIFSSLTGLSANIIELKTIDPIFEKFENIVEDISNNLISINELTSSIEMRNVSYEFNNNKVLHQIDLSFKKNKKYVIVGDSGKGKSTLLNLISGKLTDYSGEIIWDNIPYNKIAKSTIQNQIIYINQNPYIFNASIRENLTLLDSFSDEEIQKVIKDVGLYSWISELEHGLDTIISLNAKNISGGQKQRIALARGLLKNKSIILLDEPTSALDEFSANDIENLIFNNEKLTVIMVTHRLRNNIKQLIDEIITLE</sequence>
<gene>
    <name evidence="10" type="ORF">SAMN05421791_1188</name>
</gene>
<dbReference type="Gene3D" id="1.20.1560.10">
    <property type="entry name" value="ABC transporter type 1, transmembrane domain"/>
    <property type="match status" value="1"/>
</dbReference>
<dbReference type="RefSeq" id="WP_090290532.1">
    <property type="nucleotide sequence ID" value="NZ_FNCK01000018.1"/>
</dbReference>
<dbReference type="InterPro" id="IPR017871">
    <property type="entry name" value="ABC_transporter-like_CS"/>
</dbReference>
<dbReference type="PROSITE" id="PS00211">
    <property type="entry name" value="ABC_TRANSPORTER_1"/>
    <property type="match status" value="1"/>
</dbReference>
<keyword evidence="3" id="KW-0547">Nucleotide-binding</keyword>